<evidence type="ECO:0000313" key="1">
    <source>
        <dbReference type="EMBL" id="SEF72639.1"/>
    </source>
</evidence>
<dbReference type="RefSeq" id="WP_103909280.1">
    <property type="nucleotide sequence ID" value="NZ_FNUZ01000001.1"/>
</dbReference>
<name>A0A1H5UCB9_9RHOB</name>
<gene>
    <name evidence="1" type="ORF">SAMN04488045_0950</name>
</gene>
<protein>
    <submittedName>
        <fullName evidence="1">Uncharacterized protein</fullName>
    </submittedName>
</protein>
<sequence length="206" mass="23622">MAGSDGNDRLYRWVRIVNKGSGYAGIFNYETSDDKRRVETFTIEEWRSSMAAEFGVQVDAPQMNPNDPPDFFVSVRGEKLNVELVQLVEQEHKKRAMKGETPFAGQLFLDMQWSRERLLSKLRQLIFKKGEKYQKAELGIDVLLIHTGETWLNSNEAGAWISGEKIEPHPSIRSVYLLFSYEPGRGVDHWPIIPVYGDLFKRPSVG</sequence>
<accession>A0A1H5UCB9</accession>
<evidence type="ECO:0000313" key="2">
    <source>
        <dbReference type="Proteomes" id="UP000236752"/>
    </source>
</evidence>
<organism evidence="1 2">
    <name type="scientific">Thalassococcus halodurans</name>
    <dbReference type="NCBI Taxonomy" id="373675"/>
    <lineage>
        <taxon>Bacteria</taxon>
        <taxon>Pseudomonadati</taxon>
        <taxon>Pseudomonadota</taxon>
        <taxon>Alphaproteobacteria</taxon>
        <taxon>Rhodobacterales</taxon>
        <taxon>Roseobacteraceae</taxon>
        <taxon>Thalassococcus</taxon>
    </lineage>
</organism>
<proteinExistence type="predicted"/>
<dbReference type="EMBL" id="FNUZ01000001">
    <property type="protein sequence ID" value="SEF72639.1"/>
    <property type="molecule type" value="Genomic_DNA"/>
</dbReference>
<dbReference type="AlphaFoldDB" id="A0A1H5UCB9"/>
<dbReference type="OrthoDB" id="7845446at2"/>
<keyword evidence="2" id="KW-1185">Reference proteome</keyword>
<dbReference type="Proteomes" id="UP000236752">
    <property type="component" value="Unassembled WGS sequence"/>
</dbReference>
<reference evidence="1 2" key="1">
    <citation type="submission" date="2016-10" db="EMBL/GenBank/DDBJ databases">
        <authorList>
            <person name="de Groot N.N."/>
        </authorList>
    </citation>
    <scope>NUCLEOTIDE SEQUENCE [LARGE SCALE GENOMIC DNA]</scope>
    <source>
        <strain evidence="1 2">DSM 26915</strain>
    </source>
</reference>